<reference evidence="4" key="2">
    <citation type="submission" date="2020-10" db="UniProtKB">
        <authorList>
            <consortium name="WormBaseParasite"/>
        </authorList>
    </citation>
    <scope>IDENTIFICATION</scope>
</reference>
<dbReference type="Proteomes" id="UP000492821">
    <property type="component" value="Unassembled WGS sequence"/>
</dbReference>
<proteinExistence type="predicted"/>
<dbReference type="SUPFAM" id="SSF57414">
    <property type="entry name" value="Hairpin loop containing domain-like"/>
    <property type="match status" value="1"/>
</dbReference>
<reference evidence="3" key="1">
    <citation type="journal article" date="2013" name="Genetics">
        <title>The draft genome and transcriptome of Panagrellus redivivus are shaped by the harsh demands of a free-living lifestyle.</title>
        <authorList>
            <person name="Srinivasan J."/>
            <person name="Dillman A.R."/>
            <person name="Macchietto M.G."/>
            <person name="Heikkinen L."/>
            <person name="Lakso M."/>
            <person name="Fracchia K.M."/>
            <person name="Antoshechkin I."/>
            <person name="Mortazavi A."/>
            <person name="Wong G."/>
            <person name="Sternberg P.W."/>
        </authorList>
    </citation>
    <scope>NUCLEOTIDE SEQUENCE [LARGE SCALE GENOMIC DNA]</scope>
    <source>
        <strain evidence="3">MT8872</strain>
    </source>
</reference>
<feature type="domain" description="Apple" evidence="2">
    <location>
        <begin position="21"/>
        <end position="110"/>
    </location>
</feature>
<dbReference type="PROSITE" id="PS50948">
    <property type="entry name" value="PAN"/>
    <property type="match status" value="3"/>
</dbReference>
<keyword evidence="3" id="KW-1185">Reference proteome</keyword>
<feature type="signal peptide" evidence="1">
    <location>
        <begin position="1"/>
        <end position="23"/>
    </location>
</feature>
<dbReference type="Pfam" id="PF00024">
    <property type="entry name" value="PAN_1"/>
    <property type="match status" value="2"/>
</dbReference>
<feature type="domain" description="Apple" evidence="2">
    <location>
        <begin position="268"/>
        <end position="348"/>
    </location>
</feature>
<name>A0A7E4UZ71_PANRE</name>
<evidence type="ECO:0000313" key="4">
    <source>
        <dbReference type="WBParaSite" id="Pan_g14458.t1"/>
    </source>
</evidence>
<sequence length="348" mass="38543">MRINGVASVCLVFILYCVTFCNSATFATQCFLPTYHRGISNAVATAELWNVSPYDCLTYCIVNAGKTGDGCAAVVYHRRFSTCQLYGHDGTFHDAKVVFAMGHDYYNRTKFDGICQDRHPPARGYPQRKEFAAKTVQVKQPVQEPLGTGFAQPGEPKSYNLYPNEPTGECTRSQSMGYFVLRDYQLTPTTPTDKTVSVDRFECLNYCAQNRNSRGDYSRCVLISYDAATEECQLHDESAKEAALFTRVEPKRFNVVAEKFCFNRNVRCGDDVHLKVLVGKTLHASPLHVIDNVDTLADCTKSCLGRAACKVVVMSGNTCQLYTNSLATDGDLIRDGGSSNTVMVDVSC</sequence>
<feature type="domain" description="Apple" evidence="2">
    <location>
        <begin position="170"/>
        <end position="261"/>
    </location>
</feature>
<protein>
    <submittedName>
        <fullName evidence="4">PAN domain protein</fullName>
    </submittedName>
</protein>
<accession>A0A7E4UZ71</accession>
<feature type="chain" id="PRO_5028903886" evidence="1">
    <location>
        <begin position="24"/>
        <end position="348"/>
    </location>
</feature>
<keyword evidence="1" id="KW-0732">Signal</keyword>
<dbReference type="AlphaFoldDB" id="A0A7E4UZ71"/>
<evidence type="ECO:0000313" key="3">
    <source>
        <dbReference type="Proteomes" id="UP000492821"/>
    </source>
</evidence>
<evidence type="ECO:0000259" key="2">
    <source>
        <dbReference type="PROSITE" id="PS50948"/>
    </source>
</evidence>
<dbReference type="WBParaSite" id="Pan_g14458.t1">
    <property type="protein sequence ID" value="Pan_g14458.t1"/>
    <property type="gene ID" value="Pan_g14458"/>
</dbReference>
<dbReference type="InterPro" id="IPR003609">
    <property type="entry name" value="Pan_app"/>
</dbReference>
<evidence type="ECO:0000256" key="1">
    <source>
        <dbReference type="SAM" id="SignalP"/>
    </source>
</evidence>
<dbReference type="SMART" id="SM00473">
    <property type="entry name" value="PAN_AP"/>
    <property type="match status" value="2"/>
</dbReference>
<organism evidence="3 4">
    <name type="scientific">Panagrellus redivivus</name>
    <name type="common">Microworm</name>
    <dbReference type="NCBI Taxonomy" id="6233"/>
    <lineage>
        <taxon>Eukaryota</taxon>
        <taxon>Metazoa</taxon>
        <taxon>Ecdysozoa</taxon>
        <taxon>Nematoda</taxon>
        <taxon>Chromadorea</taxon>
        <taxon>Rhabditida</taxon>
        <taxon>Tylenchina</taxon>
        <taxon>Panagrolaimomorpha</taxon>
        <taxon>Panagrolaimoidea</taxon>
        <taxon>Panagrolaimidae</taxon>
        <taxon>Panagrellus</taxon>
    </lineage>
</organism>